<keyword evidence="5 14" id="KW-0808">Transferase</keyword>
<dbReference type="SUPFAM" id="SSF47384">
    <property type="entry name" value="Homodimeric domain of signal transducing histidine kinase"/>
    <property type="match status" value="1"/>
</dbReference>
<comment type="catalytic activity">
    <reaction evidence="1">
        <text>ATP + protein L-histidine = ADP + protein N-phospho-L-histidine.</text>
        <dbReference type="EC" id="2.7.13.3"/>
    </reaction>
</comment>
<dbReference type="InterPro" id="IPR050428">
    <property type="entry name" value="TCS_sensor_his_kinase"/>
</dbReference>
<dbReference type="SMART" id="SM00388">
    <property type="entry name" value="HisKA"/>
    <property type="match status" value="1"/>
</dbReference>
<evidence type="ECO:0000256" key="3">
    <source>
        <dbReference type="ARBA" id="ARBA00012438"/>
    </source>
</evidence>
<evidence type="ECO:0000256" key="5">
    <source>
        <dbReference type="ARBA" id="ARBA00022679"/>
    </source>
</evidence>
<dbReference type="InterPro" id="IPR004358">
    <property type="entry name" value="Sig_transdc_His_kin-like_C"/>
</dbReference>
<dbReference type="CDD" id="cd00075">
    <property type="entry name" value="HATPase"/>
    <property type="match status" value="1"/>
</dbReference>
<keyword evidence="9" id="KW-0902">Two-component regulatory system</keyword>
<keyword evidence="10 11" id="KW-0472">Membrane</keyword>
<evidence type="ECO:0000256" key="2">
    <source>
        <dbReference type="ARBA" id="ARBA00004370"/>
    </source>
</evidence>
<name>A0A143PH82_LUTPR</name>
<dbReference type="PRINTS" id="PR00344">
    <property type="entry name" value="BCTRLSENSOR"/>
</dbReference>
<dbReference type="Gene3D" id="1.10.287.130">
    <property type="match status" value="1"/>
</dbReference>
<dbReference type="InterPro" id="IPR003594">
    <property type="entry name" value="HATPase_dom"/>
</dbReference>
<feature type="transmembrane region" description="Helical" evidence="11">
    <location>
        <begin position="163"/>
        <end position="186"/>
    </location>
</feature>
<dbReference type="Pfam" id="PF00672">
    <property type="entry name" value="HAMP"/>
    <property type="match status" value="1"/>
</dbReference>
<keyword evidence="6 11" id="KW-0812">Transmembrane</keyword>
<evidence type="ECO:0000259" key="12">
    <source>
        <dbReference type="PROSITE" id="PS50109"/>
    </source>
</evidence>
<dbReference type="SMART" id="SM00304">
    <property type="entry name" value="HAMP"/>
    <property type="match status" value="1"/>
</dbReference>
<protein>
    <recommendedName>
        <fullName evidence="3">histidine kinase</fullName>
        <ecNumber evidence="3">2.7.13.3</ecNumber>
    </recommendedName>
</protein>
<keyword evidence="8 11" id="KW-1133">Transmembrane helix</keyword>
<dbReference type="STRING" id="1855912.LuPra_00291"/>
<dbReference type="PANTHER" id="PTHR45436">
    <property type="entry name" value="SENSOR HISTIDINE KINASE YKOH"/>
    <property type="match status" value="1"/>
</dbReference>
<dbReference type="EMBL" id="CP015136">
    <property type="protein sequence ID" value="AMY07124.1"/>
    <property type="molecule type" value="Genomic_DNA"/>
</dbReference>
<dbReference type="Pfam" id="PF00512">
    <property type="entry name" value="HisKA"/>
    <property type="match status" value="1"/>
</dbReference>
<dbReference type="PROSITE" id="PS50885">
    <property type="entry name" value="HAMP"/>
    <property type="match status" value="1"/>
</dbReference>
<evidence type="ECO:0000259" key="13">
    <source>
        <dbReference type="PROSITE" id="PS50885"/>
    </source>
</evidence>
<dbReference type="GO" id="GO:0000155">
    <property type="term" value="F:phosphorelay sensor kinase activity"/>
    <property type="evidence" value="ECO:0007669"/>
    <property type="project" value="InterPro"/>
</dbReference>
<reference evidence="15" key="2">
    <citation type="submission" date="2016-04" db="EMBL/GenBank/DDBJ databases">
        <title>First Complete Genome Sequence of a Subdivision 6 Acidobacterium.</title>
        <authorList>
            <person name="Huang S."/>
            <person name="Vieira S."/>
            <person name="Bunk B."/>
            <person name="Riedel T."/>
            <person name="Sproeer C."/>
            <person name="Overmann J."/>
        </authorList>
    </citation>
    <scope>NUCLEOTIDE SEQUENCE [LARGE SCALE GENOMIC DNA]</scope>
    <source>
        <strain evidence="15">DSM 100886 HEG_-6_39</strain>
    </source>
</reference>
<dbReference type="Pfam" id="PF02518">
    <property type="entry name" value="HATPase_c"/>
    <property type="match status" value="1"/>
</dbReference>
<dbReference type="Gene3D" id="6.10.340.10">
    <property type="match status" value="1"/>
</dbReference>
<dbReference type="PATRIC" id="fig|1813736.3.peg.304"/>
<evidence type="ECO:0000256" key="11">
    <source>
        <dbReference type="SAM" id="Phobius"/>
    </source>
</evidence>
<gene>
    <name evidence="14" type="primary">arlS</name>
    <name evidence="14" type="ORF">LuPra_00291</name>
</gene>
<evidence type="ECO:0000256" key="1">
    <source>
        <dbReference type="ARBA" id="ARBA00000085"/>
    </source>
</evidence>
<organism evidence="14 15">
    <name type="scientific">Luteitalea pratensis</name>
    <dbReference type="NCBI Taxonomy" id="1855912"/>
    <lineage>
        <taxon>Bacteria</taxon>
        <taxon>Pseudomonadati</taxon>
        <taxon>Acidobacteriota</taxon>
        <taxon>Vicinamibacteria</taxon>
        <taxon>Vicinamibacterales</taxon>
        <taxon>Vicinamibacteraceae</taxon>
        <taxon>Luteitalea</taxon>
    </lineage>
</organism>
<dbReference type="GO" id="GO:0005886">
    <property type="term" value="C:plasma membrane"/>
    <property type="evidence" value="ECO:0007669"/>
    <property type="project" value="TreeGrafter"/>
</dbReference>
<evidence type="ECO:0000313" key="15">
    <source>
        <dbReference type="Proteomes" id="UP000076079"/>
    </source>
</evidence>
<dbReference type="KEGG" id="abac:LuPra_00291"/>
<dbReference type="PANTHER" id="PTHR45436:SF5">
    <property type="entry name" value="SENSOR HISTIDINE KINASE TRCS"/>
    <property type="match status" value="1"/>
</dbReference>
<accession>A0A143PH82</accession>
<comment type="subcellular location">
    <subcellularLocation>
        <location evidence="2">Membrane</location>
    </subcellularLocation>
</comment>
<dbReference type="Gene3D" id="3.30.565.10">
    <property type="entry name" value="Histidine kinase-like ATPase, C-terminal domain"/>
    <property type="match status" value="1"/>
</dbReference>
<evidence type="ECO:0000256" key="7">
    <source>
        <dbReference type="ARBA" id="ARBA00022777"/>
    </source>
</evidence>
<evidence type="ECO:0000256" key="6">
    <source>
        <dbReference type="ARBA" id="ARBA00022692"/>
    </source>
</evidence>
<dbReference type="PROSITE" id="PS51257">
    <property type="entry name" value="PROKAR_LIPOPROTEIN"/>
    <property type="match status" value="1"/>
</dbReference>
<evidence type="ECO:0000313" key="14">
    <source>
        <dbReference type="EMBL" id="AMY07124.1"/>
    </source>
</evidence>
<proteinExistence type="predicted"/>
<dbReference type="Proteomes" id="UP000076079">
    <property type="component" value="Chromosome"/>
</dbReference>
<dbReference type="CDD" id="cd06225">
    <property type="entry name" value="HAMP"/>
    <property type="match status" value="1"/>
</dbReference>
<sequence>MRRPLSFRARLTLRWTIAFGLLLACANTAVYMGVRVYAQRDLDANLRTLAATEIASSTDAGGVLHLHELPMEQLGGGDFTGKFVQYYTPDGGIVFESPLLRGERVLDQEHLARTLRGDHRMSTVSIAGRRGRVITAQIRDASAPYVAAIGIFTDQLDALLARLAWVLVGVWIVGLAATAWIGLLLASSALEPIDRITTRAARIATGDIDMRLDPPRSDDEIGRMTRLLNEMLDRLHRVIDGSRRFAADASHELRTPLTAMAGEIDVALKRERDPAEYRETLQRLRDQIEGLTTVAGHLMLLARAEEQSGELAAQEVSICDLVDAACTRVGPHAAARGISVAHEGLEKLVAYAQPGLLARVIENVLVNAVQYNREGGAVRVTGFDEPAPGDAWEAGRVRLEVTDTGHGIPPEDWERVFDRFYRREPSRSRRTGGAGLGLALSRAIATWHGGSVRVRASSDAGTTFELVFPGQRQP</sequence>
<feature type="domain" description="HAMP" evidence="13">
    <location>
        <begin position="187"/>
        <end position="240"/>
    </location>
</feature>
<dbReference type="InterPro" id="IPR003661">
    <property type="entry name" value="HisK_dim/P_dom"/>
</dbReference>
<dbReference type="PROSITE" id="PS50109">
    <property type="entry name" value="HIS_KIN"/>
    <property type="match status" value="1"/>
</dbReference>
<dbReference type="InterPro" id="IPR003660">
    <property type="entry name" value="HAMP_dom"/>
</dbReference>
<evidence type="ECO:0000256" key="10">
    <source>
        <dbReference type="ARBA" id="ARBA00023136"/>
    </source>
</evidence>
<evidence type="ECO:0000256" key="8">
    <source>
        <dbReference type="ARBA" id="ARBA00022989"/>
    </source>
</evidence>
<keyword evidence="7 14" id="KW-0418">Kinase</keyword>
<keyword evidence="4" id="KW-0597">Phosphoprotein</keyword>
<dbReference type="AlphaFoldDB" id="A0A143PH82"/>
<reference evidence="14 15" key="1">
    <citation type="journal article" date="2016" name="Genome Announc.">
        <title>First Complete Genome Sequence of a Subdivision 6 Acidobacterium Strain.</title>
        <authorList>
            <person name="Huang S."/>
            <person name="Vieira S."/>
            <person name="Bunk B."/>
            <person name="Riedel T."/>
            <person name="Sproer C."/>
            <person name="Overmann J."/>
        </authorList>
    </citation>
    <scope>NUCLEOTIDE SEQUENCE [LARGE SCALE GENOMIC DNA]</scope>
    <source>
        <strain evidence="15">DSM 100886 HEG_-6_39</strain>
    </source>
</reference>
<dbReference type="InterPro" id="IPR005467">
    <property type="entry name" value="His_kinase_dom"/>
</dbReference>
<dbReference type="InterPro" id="IPR036890">
    <property type="entry name" value="HATPase_C_sf"/>
</dbReference>
<dbReference type="SMART" id="SM00387">
    <property type="entry name" value="HATPase_c"/>
    <property type="match status" value="1"/>
</dbReference>
<dbReference type="CDD" id="cd00082">
    <property type="entry name" value="HisKA"/>
    <property type="match status" value="1"/>
</dbReference>
<dbReference type="EC" id="2.7.13.3" evidence="3"/>
<dbReference type="SUPFAM" id="SSF158472">
    <property type="entry name" value="HAMP domain-like"/>
    <property type="match status" value="1"/>
</dbReference>
<feature type="domain" description="Histidine kinase" evidence="12">
    <location>
        <begin position="248"/>
        <end position="472"/>
    </location>
</feature>
<evidence type="ECO:0000256" key="9">
    <source>
        <dbReference type="ARBA" id="ARBA00023012"/>
    </source>
</evidence>
<dbReference type="InterPro" id="IPR036097">
    <property type="entry name" value="HisK_dim/P_sf"/>
</dbReference>
<evidence type="ECO:0000256" key="4">
    <source>
        <dbReference type="ARBA" id="ARBA00022553"/>
    </source>
</evidence>
<keyword evidence="15" id="KW-1185">Reference proteome</keyword>
<dbReference type="SUPFAM" id="SSF55874">
    <property type="entry name" value="ATPase domain of HSP90 chaperone/DNA topoisomerase II/histidine kinase"/>
    <property type="match status" value="1"/>
</dbReference>